<evidence type="ECO:0000313" key="2">
    <source>
        <dbReference type="Proteomes" id="UP001272137"/>
    </source>
</evidence>
<comment type="caution">
    <text evidence="1">The sequence shown here is derived from an EMBL/GenBank/DDBJ whole genome shotgun (WGS) entry which is preliminary data.</text>
</comment>
<dbReference type="AlphaFoldDB" id="A0AAW9CPZ1"/>
<evidence type="ECO:0000313" key="1">
    <source>
        <dbReference type="EMBL" id="MDW9252674.1"/>
    </source>
</evidence>
<gene>
    <name evidence="1" type="ORF">C7S16_7254</name>
</gene>
<proteinExistence type="predicted"/>
<accession>A0AAW9CPZ1</accession>
<protein>
    <submittedName>
        <fullName evidence="1">Uncharacterized protein</fullName>
    </submittedName>
</protein>
<dbReference type="EMBL" id="QXCT01000001">
    <property type="protein sequence ID" value="MDW9252674.1"/>
    <property type="molecule type" value="Genomic_DNA"/>
</dbReference>
<sequence length="54" mass="5985">MIKASCNNHITIRILLGSTGVIAGDPTAFVFRPTFGRQSRVSTMQTLDRSNYQI</sequence>
<name>A0AAW9CPZ1_BURTH</name>
<dbReference type="Proteomes" id="UP001272137">
    <property type="component" value="Unassembled WGS sequence"/>
</dbReference>
<organism evidence="1 2">
    <name type="scientific">Burkholderia thailandensis</name>
    <dbReference type="NCBI Taxonomy" id="57975"/>
    <lineage>
        <taxon>Bacteria</taxon>
        <taxon>Pseudomonadati</taxon>
        <taxon>Pseudomonadota</taxon>
        <taxon>Betaproteobacteria</taxon>
        <taxon>Burkholderiales</taxon>
        <taxon>Burkholderiaceae</taxon>
        <taxon>Burkholderia</taxon>
        <taxon>pseudomallei group</taxon>
    </lineage>
</organism>
<reference evidence="1" key="1">
    <citation type="submission" date="2018-08" db="EMBL/GenBank/DDBJ databases">
        <title>Identification of Burkholderia cepacia strains that express a Burkholderia pseudomallei-like capsular polysaccharide.</title>
        <authorList>
            <person name="Burtnick M.N."/>
            <person name="Vongsouvath M."/>
            <person name="Newton P."/>
            <person name="Wuthiekanun V."/>
            <person name="Limmathurotsakul D."/>
            <person name="Brett P.J."/>
            <person name="Chantratita N."/>
            <person name="Dance D.A."/>
        </authorList>
    </citation>
    <scope>NUCLEOTIDE SEQUENCE</scope>
    <source>
        <strain evidence="1">SBXCC001</strain>
    </source>
</reference>